<dbReference type="InterPro" id="IPR023885">
    <property type="entry name" value="4Fe4S-binding_SPASM_dom"/>
</dbReference>
<keyword evidence="1" id="KW-0949">S-adenosyl-L-methionine</keyword>
<comment type="caution">
    <text evidence="6">The sequence shown here is derived from an EMBL/GenBank/DDBJ whole genome shotgun (WGS) entry which is preliminary data.</text>
</comment>
<evidence type="ECO:0000256" key="1">
    <source>
        <dbReference type="ARBA" id="ARBA00022691"/>
    </source>
</evidence>
<dbReference type="PANTHER" id="PTHR11228">
    <property type="entry name" value="RADICAL SAM DOMAIN PROTEIN"/>
    <property type="match status" value="1"/>
</dbReference>
<dbReference type="SMART" id="SM00729">
    <property type="entry name" value="Elp3"/>
    <property type="match status" value="1"/>
</dbReference>
<feature type="domain" description="Radical SAM core" evidence="5">
    <location>
        <begin position="103"/>
        <end position="316"/>
    </location>
</feature>
<dbReference type="GO" id="GO:0046872">
    <property type="term" value="F:metal ion binding"/>
    <property type="evidence" value="ECO:0007669"/>
    <property type="project" value="UniProtKB-KW"/>
</dbReference>
<evidence type="ECO:0000259" key="5">
    <source>
        <dbReference type="PROSITE" id="PS51918"/>
    </source>
</evidence>
<dbReference type="EMBL" id="NOKA02000003">
    <property type="protein sequence ID" value="RDY32661.1"/>
    <property type="molecule type" value="Genomic_DNA"/>
</dbReference>
<dbReference type="GO" id="GO:0051536">
    <property type="term" value="F:iron-sulfur cluster binding"/>
    <property type="evidence" value="ECO:0007669"/>
    <property type="project" value="UniProtKB-KW"/>
</dbReference>
<keyword evidence="3" id="KW-0408">Iron</keyword>
<evidence type="ECO:0000313" key="7">
    <source>
        <dbReference type="EMBL" id="RDY32661.1"/>
    </source>
</evidence>
<keyword evidence="4" id="KW-0411">Iron-sulfur</keyword>
<dbReference type="GO" id="GO:0003824">
    <property type="term" value="F:catalytic activity"/>
    <property type="evidence" value="ECO:0007669"/>
    <property type="project" value="InterPro"/>
</dbReference>
<evidence type="ECO:0000313" key="8">
    <source>
        <dbReference type="Proteomes" id="UP000216411"/>
    </source>
</evidence>
<keyword evidence="2" id="KW-0479">Metal-binding</keyword>
<dbReference type="EMBL" id="QICS01000002">
    <property type="protein sequence ID" value="PXV93719.1"/>
    <property type="molecule type" value="Genomic_DNA"/>
</dbReference>
<dbReference type="Pfam" id="PF13186">
    <property type="entry name" value="SPASM"/>
    <property type="match status" value="1"/>
</dbReference>
<reference evidence="6 9" key="2">
    <citation type="submission" date="2018-05" db="EMBL/GenBank/DDBJ databases">
        <title>Genomic Encyclopedia of Type Strains, Phase IV (KMG-IV): sequencing the most valuable type-strain genomes for metagenomic binning, comparative biology and taxonomic classification.</title>
        <authorList>
            <person name="Goeker M."/>
        </authorList>
    </citation>
    <scope>NUCLEOTIDE SEQUENCE [LARGE SCALE GENOMIC DNA]</scope>
    <source>
        <strain evidence="6 9">DSM 28816</strain>
    </source>
</reference>
<proteinExistence type="predicted"/>
<dbReference type="RefSeq" id="WP_094379320.1">
    <property type="nucleotide sequence ID" value="NZ_NOKA02000003.1"/>
</dbReference>
<reference evidence="7" key="3">
    <citation type="submission" date="2018-07" db="EMBL/GenBank/DDBJ databases">
        <authorList>
            <person name="Quirk P.G."/>
            <person name="Krulwich T.A."/>
        </authorList>
    </citation>
    <scope>NUCLEOTIDE SEQUENCE</scope>
    <source>
        <strain evidence="7">CCRI-19302</strain>
    </source>
</reference>
<dbReference type="Proteomes" id="UP000216411">
    <property type="component" value="Unassembled WGS sequence"/>
</dbReference>
<dbReference type="SFLD" id="SFLDG01067">
    <property type="entry name" value="SPASM/twitch_domain_containing"/>
    <property type="match status" value="1"/>
</dbReference>
<dbReference type="SFLD" id="SFLDG01386">
    <property type="entry name" value="main_SPASM_domain-containing"/>
    <property type="match status" value="1"/>
</dbReference>
<gene>
    <name evidence="6" type="ORF">C8E03_102494</name>
    <name evidence="7" type="ORF">CG710_004335</name>
</gene>
<dbReference type="InterPro" id="IPR050377">
    <property type="entry name" value="Radical_SAM_PqqE_MftC-like"/>
</dbReference>
<dbReference type="InterPro" id="IPR006638">
    <property type="entry name" value="Elp3/MiaA/NifB-like_rSAM"/>
</dbReference>
<evidence type="ECO:0000256" key="4">
    <source>
        <dbReference type="ARBA" id="ARBA00023014"/>
    </source>
</evidence>
<dbReference type="InterPro" id="IPR058240">
    <property type="entry name" value="rSAM_sf"/>
</dbReference>
<protein>
    <submittedName>
        <fullName evidence="6 7">Radical SAM protein</fullName>
    </submittedName>
</protein>
<dbReference type="AlphaFoldDB" id="A0A255I2C3"/>
<evidence type="ECO:0000313" key="6">
    <source>
        <dbReference type="EMBL" id="PXV93719.1"/>
    </source>
</evidence>
<dbReference type="PROSITE" id="PS51918">
    <property type="entry name" value="RADICAL_SAM"/>
    <property type="match status" value="1"/>
</dbReference>
<dbReference type="InterPro" id="IPR013785">
    <property type="entry name" value="Aldolase_TIM"/>
</dbReference>
<reference evidence="7 8" key="1">
    <citation type="journal article" date="2017" name="Genome Announc.">
        <title>Draft Genome Sequence of a Sporulating and Motile Strain of Lachnotalea glycerini Isolated from Water in Quebec City, Canada.</title>
        <authorList>
            <person name="Maheux A.F."/>
            <person name="Boudreau D.K."/>
            <person name="Berube E."/>
            <person name="Boissinot M."/>
            <person name="Raymond F."/>
            <person name="Brodeur S."/>
            <person name="Corbeil J."/>
            <person name="Isabel S."/>
            <person name="Omar R.F."/>
            <person name="Bergeron M.G."/>
        </authorList>
    </citation>
    <scope>NUCLEOTIDE SEQUENCE [LARGE SCALE GENOMIC DNA]</scope>
    <source>
        <strain evidence="7 8">CCRI-19302</strain>
    </source>
</reference>
<dbReference type="InterPro" id="IPR007197">
    <property type="entry name" value="rSAM"/>
</dbReference>
<evidence type="ECO:0000313" key="9">
    <source>
        <dbReference type="Proteomes" id="UP000247523"/>
    </source>
</evidence>
<dbReference type="NCBIfam" id="TIGR04085">
    <property type="entry name" value="rSAM_more_4Fe4S"/>
    <property type="match status" value="1"/>
</dbReference>
<accession>A0A255I2C3</accession>
<keyword evidence="8" id="KW-1185">Reference proteome</keyword>
<name>A0A255I2C3_9FIRM</name>
<dbReference type="SFLD" id="SFLDS00029">
    <property type="entry name" value="Radical_SAM"/>
    <property type="match status" value="1"/>
</dbReference>
<dbReference type="CDD" id="cd01335">
    <property type="entry name" value="Radical_SAM"/>
    <property type="match status" value="1"/>
</dbReference>
<evidence type="ECO:0000256" key="2">
    <source>
        <dbReference type="ARBA" id="ARBA00022723"/>
    </source>
</evidence>
<dbReference type="Pfam" id="PF04055">
    <property type="entry name" value="Radical_SAM"/>
    <property type="match status" value="1"/>
</dbReference>
<dbReference type="SUPFAM" id="SSF102114">
    <property type="entry name" value="Radical SAM enzymes"/>
    <property type="match status" value="1"/>
</dbReference>
<dbReference type="OrthoDB" id="9808591at2"/>
<organism evidence="6 9">
    <name type="scientific">Lachnotalea glycerini</name>
    <dbReference type="NCBI Taxonomy" id="1763509"/>
    <lineage>
        <taxon>Bacteria</taxon>
        <taxon>Bacillati</taxon>
        <taxon>Bacillota</taxon>
        <taxon>Clostridia</taxon>
        <taxon>Lachnospirales</taxon>
        <taxon>Lachnospiraceae</taxon>
        <taxon>Lachnotalea</taxon>
    </lineage>
</organism>
<dbReference type="Proteomes" id="UP000247523">
    <property type="component" value="Unassembled WGS sequence"/>
</dbReference>
<dbReference type="Gene3D" id="3.20.20.70">
    <property type="entry name" value="Aldolase class I"/>
    <property type="match status" value="1"/>
</dbReference>
<dbReference type="PANTHER" id="PTHR11228:SF7">
    <property type="entry name" value="PQQA PEPTIDE CYCLASE"/>
    <property type="match status" value="1"/>
</dbReference>
<evidence type="ECO:0000256" key="3">
    <source>
        <dbReference type="ARBA" id="ARBA00023004"/>
    </source>
</evidence>
<sequence>MVDYNVKYKFDTEFEILEKNNLYLFVDFNHVNWFRTNKSGYEIIKKVSEGNSIAEALAMLSEEKGFKVDFIEKQFEPFIEEAIKNKVFVKVDKEKTEDASQSFTYPNAIWVHATNICNLNCQFCYSDANAKGIKNIDYHEVLEFLKELPKEHRKKVIISGGEPFLYPNLLPLVSGLKELEFTVNIITNGTVGREIYPDIIPRIDLLQVSVDGTKEEINQKTRGNHSLEKTLESIKYAKELGVKEIYISFTATKYNVCDLPSFPEFLYDNRISHMHVTKLLPVGRGEINKEDLSPNIYKYAEYLEQFKQNLKIVNQKIHYKRECEEIFLEDKEKTKYLTVSFASDRLNNVMYSYKVTGCGSGDATVSINFDGKIYPCTSLNGEEDCIGDIKTDSIEGIIGKGQELARMLCVDQIPLCKSCKFRYFCGGGCRACAKNNDGIMGKDPDCDKYKEEILEYMWTLNLVQKTAD</sequence>